<organism evidence="4 5">
    <name type="scientific">Erpetoichthys calabaricus</name>
    <name type="common">Rope fish</name>
    <name type="synonym">Calamoichthys calabaricus</name>
    <dbReference type="NCBI Taxonomy" id="27687"/>
    <lineage>
        <taxon>Eukaryota</taxon>
        <taxon>Metazoa</taxon>
        <taxon>Chordata</taxon>
        <taxon>Craniata</taxon>
        <taxon>Vertebrata</taxon>
        <taxon>Euteleostomi</taxon>
        <taxon>Actinopterygii</taxon>
        <taxon>Polypteriformes</taxon>
        <taxon>Polypteridae</taxon>
        <taxon>Erpetoichthys</taxon>
    </lineage>
</organism>
<dbReference type="Proteomes" id="UP000694620">
    <property type="component" value="Unassembled WGS sequence"/>
</dbReference>
<evidence type="ECO:0000256" key="1">
    <source>
        <dbReference type="SAM" id="MobiDB-lite"/>
    </source>
</evidence>
<keyword evidence="5" id="KW-1185">Reference proteome</keyword>
<evidence type="ECO:0000313" key="5">
    <source>
        <dbReference type="Proteomes" id="UP000694620"/>
    </source>
</evidence>
<name>A0A8C4TCN9_ERPCA</name>
<reference evidence="4" key="2">
    <citation type="submission" date="2025-09" db="UniProtKB">
        <authorList>
            <consortium name="Ensembl"/>
        </authorList>
    </citation>
    <scope>IDENTIFICATION</scope>
</reference>
<dbReference type="GO" id="GO:0005737">
    <property type="term" value="C:cytoplasm"/>
    <property type="evidence" value="ECO:0007669"/>
    <property type="project" value="InterPro"/>
</dbReference>
<protein>
    <submittedName>
        <fullName evidence="4">CREB-regulated transcription coactivator 3-like</fullName>
    </submittedName>
</protein>
<accession>A0A8C4TCN9</accession>
<dbReference type="GO" id="GO:0008140">
    <property type="term" value="F:cAMP response element binding protein binding"/>
    <property type="evidence" value="ECO:0007669"/>
    <property type="project" value="TreeGrafter"/>
</dbReference>
<dbReference type="PANTHER" id="PTHR13589">
    <property type="entry name" value="CREB-REGULATED TRANSCRIPTION COACTIVATOR"/>
    <property type="match status" value="1"/>
</dbReference>
<dbReference type="Pfam" id="PF12885">
    <property type="entry name" value="TORC_M"/>
    <property type="match status" value="1"/>
</dbReference>
<dbReference type="InterPro" id="IPR024785">
    <property type="entry name" value="TORC_C"/>
</dbReference>
<dbReference type="InterPro" id="IPR024786">
    <property type="entry name" value="TORC"/>
</dbReference>
<dbReference type="GO" id="GO:0045944">
    <property type="term" value="P:positive regulation of transcription by RNA polymerase II"/>
    <property type="evidence" value="ECO:0007669"/>
    <property type="project" value="TreeGrafter"/>
</dbReference>
<dbReference type="GeneTree" id="ENSGT00390000010652"/>
<dbReference type="Pfam" id="PF12886">
    <property type="entry name" value="TORC_C"/>
    <property type="match status" value="1"/>
</dbReference>
<dbReference type="InterPro" id="IPR024784">
    <property type="entry name" value="TORC_M"/>
</dbReference>
<feature type="domain" description="Transducer of regulated CREB activity C-terminal" evidence="3">
    <location>
        <begin position="444"/>
        <end position="516"/>
    </location>
</feature>
<evidence type="ECO:0000259" key="3">
    <source>
        <dbReference type="Pfam" id="PF12886"/>
    </source>
</evidence>
<evidence type="ECO:0000259" key="2">
    <source>
        <dbReference type="Pfam" id="PF12885"/>
    </source>
</evidence>
<feature type="domain" description="Transducer of regulated CREB activity middle" evidence="2">
    <location>
        <begin position="42"/>
        <end position="206"/>
    </location>
</feature>
<proteinExistence type="predicted"/>
<dbReference type="Ensembl" id="ENSECRT00000029384.1">
    <property type="protein sequence ID" value="ENSECRP00000028772.1"/>
    <property type="gene ID" value="ENSECRG00000019487.1"/>
</dbReference>
<evidence type="ECO:0000313" key="4">
    <source>
        <dbReference type="Ensembl" id="ENSECRP00000028772.1"/>
    </source>
</evidence>
<reference evidence="4" key="1">
    <citation type="submission" date="2025-08" db="UniProtKB">
        <authorList>
            <consortium name="Ensembl"/>
        </authorList>
    </citation>
    <scope>IDENTIFICATION</scope>
</reference>
<dbReference type="AlphaFoldDB" id="A0A8C4TCN9"/>
<dbReference type="GO" id="GO:0005634">
    <property type="term" value="C:nucleus"/>
    <property type="evidence" value="ECO:0007669"/>
    <property type="project" value="InterPro"/>
</dbReference>
<feature type="region of interest" description="Disordered" evidence="1">
    <location>
        <begin position="242"/>
        <end position="275"/>
    </location>
</feature>
<dbReference type="PANTHER" id="PTHR13589:SF4">
    <property type="entry name" value="CREB-REGULATED TRANSCRIPTION COACTIVATOR 3"/>
    <property type="match status" value="1"/>
</dbReference>
<sequence>MESSPYGPVYLSPLPDISWQREQRTWNEEKRPGFRLISQLNRTNSDSALHTTALNPNPQDPLCETTPQMGLVFPQRNASVSEAEANEVGDVFSFQPLDGGESHLGVNKPLSKQLQETKNVQSLTSRPKSCDVPKNNVFPSMDQNIGLSHFQGTLNSGGSLPDLTSLHFPPPLPIPLDPEDVRYPRLSGGDSTGNLHSAMRQLGFGNSEGISPSLNNPSLQAPIKSSHLQFPLSNPSVNMPLRFSSLPSTQPGGLSGSSRRRHRTPVSPLTVSPGVEHCVSPTMQFPSAISPSVSSIAQDVSLGTSNLPIQPPPPYPFYQQTLQQSCSQNFPAEASQQRQHNQHHQPVSPIRLDPASMNMDFVGEFLVDPFMDTDTSGEHPKSLTYKLRQFNTSENAFGSLPGGCCFNQSSDVSCSPSSGIRLGWSQRNLQDSLQIQQCFESNIPNIILTDESNPRLSKDISALAGVPECFDSESVFPLEDELHIEPLTLDGLNMLSDPDLILPDPSVEDGFRNDKL</sequence>